<sequence length="194" mass="22227">MATAWEVLLMLGLTSWVLMTDVVCAPHLEVLLMEVILGTFLALEIHGRRLLHCPLPRRRERDARSEKMLPQTIVGGFRFLPPQLSNSRRSRWSSCPLLSALLLFSYAVHCATRKLSIDYPIQSLANGLLLVMTFARLLVLDASFSMIASRRYTCWLQRAGEQRWQEHPLALCWGFFIGRPPVGPRSRWLRIQAT</sequence>
<accession>A0ABN9PL52</accession>
<dbReference type="EMBL" id="CAUYUJ010000525">
    <property type="protein sequence ID" value="CAK0791060.1"/>
    <property type="molecule type" value="Genomic_DNA"/>
</dbReference>
<reference evidence="1" key="1">
    <citation type="submission" date="2023-10" db="EMBL/GenBank/DDBJ databases">
        <authorList>
            <person name="Chen Y."/>
            <person name="Shah S."/>
            <person name="Dougan E. K."/>
            <person name="Thang M."/>
            <person name="Chan C."/>
        </authorList>
    </citation>
    <scope>NUCLEOTIDE SEQUENCE [LARGE SCALE GENOMIC DNA]</scope>
</reference>
<dbReference type="Proteomes" id="UP001189429">
    <property type="component" value="Unassembled WGS sequence"/>
</dbReference>
<keyword evidence="2" id="KW-1185">Reference proteome</keyword>
<proteinExistence type="predicted"/>
<comment type="caution">
    <text evidence="1">The sequence shown here is derived from an EMBL/GenBank/DDBJ whole genome shotgun (WGS) entry which is preliminary data.</text>
</comment>
<gene>
    <name evidence="1" type="ORF">PCOR1329_LOCUS2116</name>
</gene>
<protein>
    <submittedName>
        <fullName evidence="1">Uncharacterized protein</fullName>
    </submittedName>
</protein>
<name>A0ABN9PL52_9DINO</name>
<evidence type="ECO:0000313" key="2">
    <source>
        <dbReference type="Proteomes" id="UP001189429"/>
    </source>
</evidence>
<organism evidence="1 2">
    <name type="scientific">Prorocentrum cordatum</name>
    <dbReference type="NCBI Taxonomy" id="2364126"/>
    <lineage>
        <taxon>Eukaryota</taxon>
        <taxon>Sar</taxon>
        <taxon>Alveolata</taxon>
        <taxon>Dinophyceae</taxon>
        <taxon>Prorocentrales</taxon>
        <taxon>Prorocentraceae</taxon>
        <taxon>Prorocentrum</taxon>
    </lineage>
</organism>
<evidence type="ECO:0000313" key="1">
    <source>
        <dbReference type="EMBL" id="CAK0791060.1"/>
    </source>
</evidence>